<evidence type="ECO:0000259" key="5">
    <source>
        <dbReference type="PROSITE" id="PS50305"/>
    </source>
</evidence>
<dbReference type="GO" id="GO:0017136">
    <property type="term" value="F:histone deacetylase activity, NAD-dependent"/>
    <property type="evidence" value="ECO:0007669"/>
    <property type="project" value="TreeGrafter"/>
</dbReference>
<reference evidence="6 7" key="1">
    <citation type="journal article" date="2015" name="Genome Announc.">
        <title>Expanding the biotechnology potential of lactobacilli through comparative genomics of 213 strains and associated genera.</title>
        <authorList>
            <person name="Sun Z."/>
            <person name="Harris H.M."/>
            <person name="McCann A."/>
            <person name="Guo C."/>
            <person name="Argimon S."/>
            <person name="Zhang W."/>
            <person name="Yang X."/>
            <person name="Jeffery I.B."/>
            <person name="Cooney J.C."/>
            <person name="Kagawa T.F."/>
            <person name="Liu W."/>
            <person name="Song Y."/>
            <person name="Salvetti E."/>
            <person name="Wrobel A."/>
            <person name="Rasinkangas P."/>
            <person name="Parkhill J."/>
            <person name="Rea M.C."/>
            <person name="O'Sullivan O."/>
            <person name="Ritari J."/>
            <person name="Douillard F.P."/>
            <person name="Paul Ross R."/>
            <person name="Yang R."/>
            <person name="Briner A.E."/>
            <person name="Felis G.E."/>
            <person name="de Vos W.M."/>
            <person name="Barrangou R."/>
            <person name="Klaenhammer T.R."/>
            <person name="Caufield P.W."/>
            <person name="Cui Y."/>
            <person name="Zhang H."/>
            <person name="O'Toole P.W."/>
        </authorList>
    </citation>
    <scope>NUCLEOTIDE SEQUENCE [LARGE SCALE GENOMIC DNA]</scope>
    <source>
        <strain evidence="6 7">DSM 15814</strain>
    </source>
</reference>
<dbReference type="CDD" id="cd01411">
    <property type="entry name" value="SIR2H"/>
    <property type="match status" value="1"/>
</dbReference>
<dbReference type="AlphaFoldDB" id="A0A0R1RJN0"/>
<comment type="caution">
    <text evidence="4">Lacks conserved residue(s) required for the propagation of feature annotation.</text>
</comment>
<evidence type="ECO:0000256" key="2">
    <source>
        <dbReference type="ARBA" id="ARBA00022679"/>
    </source>
</evidence>
<keyword evidence="7" id="KW-1185">Reference proteome</keyword>
<name>A0A0R1RJN0_9LACO</name>
<dbReference type="InterPro" id="IPR050134">
    <property type="entry name" value="NAD-dep_sirtuin_deacylases"/>
</dbReference>
<accession>A0A0R1RJN0</accession>
<dbReference type="SUPFAM" id="SSF52467">
    <property type="entry name" value="DHS-like NAD/FAD-binding domain"/>
    <property type="match status" value="1"/>
</dbReference>
<sequence length="236" mass="26230">MMTENLQTLFDQAQHITFMTGAGVSTASGIPDYRSKSGLYSAKFKGLPPEYLLSHDCFVQQPEMFYDFVKENLYFPDAKPNVIHEKIAALCQSGRASLITQNIDNLDRTAGNDQVVEFHGNLYRCYCSKDGEQVDWHDYMKSMYHDTDHGIIRPDIVLYGESISESALQRSMAAIEAADLLVIVGTSFKVYPFAGLINYRQPNAKLVVVNNEPIPAGSVTAQYSGDAETFFAGLKG</sequence>
<dbReference type="EMBL" id="AZFF01000007">
    <property type="protein sequence ID" value="KRL55018.1"/>
    <property type="molecule type" value="Genomic_DNA"/>
</dbReference>
<dbReference type="GO" id="GO:0070403">
    <property type="term" value="F:NAD+ binding"/>
    <property type="evidence" value="ECO:0007669"/>
    <property type="project" value="InterPro"/>
</dbReference>
<evidence type="ECO:0000313" key="6">
    <source>
        <dbReference type="EMBL" id="KRL55018.1"/>
    </source>
</evidence>
<dbReference type="eggNOG" id="COG0846">
    <property type="taxonomic scope" value="Bacteria"/>
</dbReference>
<proteinExistence type="predicted"/>
<dbReference type="PROSITE" id="PS50305">
    <property type="entry name" value="SIRTUIN"/>
    <property type="match status" value="1"/>
</dbReference>
<keyword evidence="3" id="KW-0520">NAD</keyword>
<dbReference type="EC" id="2.3.1.286" evidence="1"/>
<dbReference type="Proteomes" id="UP000051999">
    <property type="component" value="Unassembled WGS sequence"/>
</dbReference>
<dbReference type="Gene3D" id="3.40.50.1220">
    <property type="entry name" value="TPP-binding domain"/>
    <property type="match status" value="1"/>
</dbReference>
<dbReference type="InterPro" id="IPR003000">
    <property type="entry name" value="Sirtuin"/>
</dbReference>
<dbReference type="InterPro" id="IPR026590">
    <property type="entry name" value="Ssirtuin_cat_dom"/>
</dbReference>
<dbReference type="InterPro" id="IPR029035">
    <property type="entry name" value="DHS-like_NAD/FAD-binding_dom"/>
</dbReference>
<dbReference type="InterPro" id="IPR026591">
    <property type="entry name" value="Sirtuin_cat_small_dom_sf"/>
</dbReference>
<feature type="domain" description="Deacetylase sirtuin-type" evidence="5">
    <location>
        <begin position="1"/>
        <end position="236"/>
    </location>
</feature>
<evidence type="ECO:0000256" key="3">
    <source>
        <dbReference type="ARBA" id="ARBA00023027"/>
    </source>
</evidence>
<organism evidence="6 7">
    <name type="scientific">Furfurilactobacillus rossiae DSM 15814</name>
    <dbReference type="NCBI Taxonomy" id="1114972"/>
    <lineage>
        <taxon>Bacteria</taxon>
        <taxon>Bacillati</taxon>
        <taxon>Bacillota</taxon>
        <taxon>Bacilli</taxon>
        <taxon>Lactobacillales</taxon>
        <taxon>Lactobacillaceae</taxon>
        <taxon>Furfurilactobacillus</taxon>
    </lineage>
</organism>
<gene>
    <name evidence="6" type="ORF">FD35_GL002471</name>
</gene>
<evidence type="ECO:0000256" key="4">
    <source>
        <dbReference type="PROSITE-ProRule" id="PRU00236"/>
    </source>
</evidence>
<evidence type="ECO:0000256" key="1">
    <source>
        <dbReference type="ARBA" id="ARBA00012928"/>
    </source>
</evidence>
<dbReference type="NCBIfam" id="NF001752">
    <property type="entry name" value="PRK00481.1-1"/>
    <property type="match status" value="1"/>
</dbReference>
<protein>
    <recommendedName>
        <fullName evidence="1">protein acetyllysine N-acetyltransferase</fullName>
        <ecNumber evidence="1">2.3.1.286</ecNumber>
    </recommendedName>
</protein>
<keyword evidence="2" id="KW-0808">Transferase</keyword>
<dbReference type="Gene3D" id="3.30.1600.10">
    <property type="entry name" value="SIR2/SIRT2 'Small Domain"/>
    <property type="match status" value="1"/>
</dbReference>
<evidence type="ECO:0000313" key="7">
    <source>
        <dbReference type="Proteomes" id="UP000051999"/>
    </source>
</evidence>
<dbReference type="PATRIC" id="fig|1114972.6.peg.2534"/>
<comment type="caution">
    <text evidence="6">The sequence shown here is derived from an EMBL/GenBank/DDBJ whole genome shotgun (WGS) entry which is preliminary data.</text>
</comment>
<dbReference type="PANTHER" id="PTHR11085">
    <property type="entry name" value="NAD-DEPENDENT PROTEIN DEACYLASE SIRTUIN-5, MITOCHONDRIAL-RELATED"/>
    <property type="match status" value="1"/>
</dbReference>
<dbReference type="STRING" id="1114972.FD35_GL002471"/>
<dbReference type="PANTHER" id="PTHR11085:SF4">
    <property type="entry name" value="NAD-DEPENDENT PROTEIN DEACYLASE"/>
    <property type="match status" value="1"/>
</dbReference>
<dbReference type="Pfam" id="PF02146">
    <property type="entry name" value="SIR2"/>
    <property type="match status" value="1"/>
</dbReference>